<proteinExistence type="predicted"/>
<evidence type="ECO:0000313" key="2">
    <source>
        <dbReference type="Proteomes" id="UP000466396"/>
    </source>
</evidence>
<reference evidence="1 2" key="1">
    <citation type="journal article" date="2019" name="Emerg. Microbes Infect.">
        <title>Comprehensive subspecies identification of 175 nontuberculous mycobacteria species based on 7547 genomic profiles.</title>
        <authorList>
            <person name="Matsumoto Y."/>
            <person name="Kinjo T."/>
            <person name="Motooka D."/>
            <person name="Nabeya D."/>
            <person name="Jung N."/>
            <person name="Uechi K."/>
            <person name="Horii T."/>
            <person name="Iida T."/>
            <person name="Fujita J."/>
            <person name="Nakamura S."/>
        </authorList>
    </citation>
    <scope>NUCLEOTIDE SEQUENCE [LARGE SCALE GENOMIC DNA]</scope>
    <source>
        <strain evidence="1 2">JCM 15657</strain>
    </source>
</reference>
<dbReference type="AlphaFoldDB" id="A0A7I7NHM2"/>
<dbReference type="KEGG" id="mlj:MLAC_02910"/>
<gene>
    <name evidence="1" type="ORF">MLAC_02910</name>
</gene>
<sequence length="170" mass="18063">MSTPRPRVVVVDGVPMSGLVAEAEDPRAVIVAIHGGGELLWHPERLYPSEVLTGITVSPAAPAYEDQMVSDWARQNFAALAPAVRVPVQFSIAEYERVWQTDPPALSEIGAPFTGCPRFTVDQQPEAGHNISLGHTAGAYHSKVFAFADECVTASGSATPARNSSARSVP</sequence>
<evidence type="ECO:0000313" key="1">
    <source>
        <dbReference type="EMBL" id="BBX94997.1"/>
    </source>
</evidence>
<accession>A0A7I7NHM2</accession>
<protein>
    <submittedName>
        <fullName evidence="1">Uncharacterized protein</fullName>
    </submittedName>
</protein>
<organism evidence="1 2">
    <name type="scientific">Mycobacterium lacus</name>
    <dbReference type="NCBI Taxonomy" id="169765"/>
    <lineage>
        <taxon>Bacteria</taxon>
        <taxon>Bacillati</taxon>
        <taxon>Actinomycetota</taxon>
        <taxon>Actinomycetes</taxon>
        <taxon>Mycobacteriales</taxon>
        <taxon>Mycobacteriaceae</taxon>
        <taxon>Mycobacterium</taxon>
    </lineage>
</organism>
<dbReference type="Proteomes" id="UP000466396">
    <property type="component" value="Chromosome"/>
</dbReference>
<name>A0A7I7NHM2_9MYCO</name>
<dbReference type="EMBL" id="AP022581">
    <property type="protein sequence ID" value="BBX94997.1"/>
    <property type="molecule type" value="Genomic_DNA"/>
</dbReference>
<keyword evidence="2" id="KW-1185">Reference proteome</keyword>